<reference evidence="3" key="1">
    <citation type="submission" date="2018-06" db="EMBL/GenBank/DDBJ databases">
        <authorList>
            <consortium name="Pathogen Informatics"/>
        </authorList>
    </citation>
    <scope>NUCLEOTIDE SEQUENCE [LARGE SCALE GENOMIC DNA]</scope>
    <source>
        <strain evidence="3">NCTC10135</strain>
    </source>
</reference>
<gene>
    <name evidence="2" type="ORF">NCTC10135_00985</name>
</gene>
<dbReference type="Proteomes" id="UP000259864">
    <property type="component" value="Chromosome 1"/>
</dbReference>
<protein>
    <submittedName>
        <fullName evidence="2">Uncharacterized protein</fullName>
    </submittedName>
</protein>
<feature type="transmembrane region" description="Helical" evidence="1">
    <location>
        <begin position="12"/>
        <end position="29"/>
    </location>
</feature>
<evidence type="ECO:0000313" key="3">
    <source>
        <dbReference type="Proteomes" id="UP000259864"/>
    </source>
</evidence>
<keyword evidence="1" id="KW-0812">Transmembrane</keyword>
<proteinExistence type="predicted"/>
<evidence type="ECO:0000313" key="2">
    <source>
        <dbReference type="EMBL" id="SYV90461.1"/>
    </source>
</evidence>
<dbReference type="EMBL" id="LS991949">
    <property type="protein sequence ID" value="SYV90461.1"/>
    <property type="molecule type" value="Genomic_DNA"/>
</dbReference>
<keyword evidence="1" id="KW-1133">Transmembrane helix</keyword>
<dbReference type="AlphaFoldDB" id="A0A3B0PK53"/>
<organism evidence="2 3">
    <name type="scientific">Metamycoplasma alkalescens</name>
    <dbReference type="NCBI Taxonomy" id="45363"/>
    <lineage>
        <taxon>Bacteria</taxon>
        <taxon>Bacillati</taxon>
        <taxon>Mycoplasmatota</taxon>
        <taxon>Mycoplasmoidales</taxon>
        <taxon>Metamycoplasmataceae</taxon>
        <taxon>Metamycoplasma</taxon>
    </lineage>
</organism>
<accession>A0A3B0PK53</accession>
<name>A0A3B0PK53_9BACT</name>
<dbReference type="KEGG" id="mala:NCTC10135_00985"/>
<keyword evidence="1" id="KW-0472">Membrane</keyword>
<evidence type="ECO:0000256" key="1">
    <source>
        <dbReference type="SAM" id="Phobius"/>
    </source>
</evidence>
<sequence length="43" mass="5171">MIPIVFKGLIEIPFYTLVIFHIYPVLRLIREKIIYSTKKISTY</sequence>